<evidence type="ECO:0000313" key="6">
    <source>
        <dbReference type="EMBL" id="KRM12929.1"/>
    </source>
</evidence>
<dbReference type="AlphaFoldDB" id="A0A0R1W585"/>
<sequence length="221" mass="26524">MPSQTFLSLPLEKQKKIMAAARQAFSDASYTEVTITDIIQLAEIPRGSFYQYFKDKEDIYFYVLQSYRDLFKNDLLDHLTEQQGDLFAAIRATYADVIDYLSQGVDHRLLQNIFMEMDYRGYQHLLKREVPRHHHQDWSAWQQEIKKRTDLTRLRIEDDRFDLLLHMLLGFMGQSMARYFIRHHEEMHEGQLIQSQRTFDELLNWFEYGVLKETTGRELND</sequence>
<evidence type="ECO:0000256" key="4">
    <source>
        <dbReference type="PROSITE-ProRule" id="PRU00335"/>
    </source>
</evidence>
<keyword evidence="7" id="KW-1185">Reference proteome</keyword>
<evidence type="ECO:0000256" key="1">
    <source>
        <dbReference type="ARBA" id="ARBA00023015"/>
    </source>
</evidence>
<dbReference type="RefSeq" id="WP_057823406.1">
    <property type="nucleotide sequence ID" value="NZ_AZFX01000010.1"/>
</dbReference>
<keyword evidence="1" id="KW-0805">Transcription regulation</keyword>
<dbReference type="OrthoDB" id="9812484at2"/>
<evidence type="ECO:0000259" key="5">
    <source>
        <dbReference type="PROSITE" id="PS50977"/>
    </source>
</evidence>
<protein>
    <recommendedName>
        <fullName evidence="5">HTH tetR-type domain-containing protein</fullName>
    </recommendedName>
</protein>
<dbReference type="Proteomes" id="UP000051315">
    <property type="component" value="Unassembled WGS sequence"/>
</dbReference>
<gene>
    <name evidence="6" type="ORF">FC15_GL000129</name>
</gene>
<proteinExistence type="predicted"/>
<dbReference type="InterPro" id="IPR009057">
    <property type="entry name" value="Homeodomain-like_sf"/>
</dbReference>
<dbReference type="PROSITE" id="PS50977">
    <property type="entry name" value="HTH_TETR_2"/>
    <property type="match status" value="1"/>
</dbReference>
<comment type="caution">
    <text evidence="6">The sequence shown here is derived from an EMBL/GenBank/DDBJ whole genome shotgun (WGS) entry which is preliminary data.</text>
</comment>
<reference evidence="6 7" key="1">
    <citation type="journal article" date="2015" name="Genome Announc.">
        <title>Expanding the biotechnology potential of lactobacilli through comparative genomics of 213 strains and associated genera.</title>
        <authorList>
            <person name="Sun Z."/>
            <person name="Harris H.M."/>
            <person name="McCann A."/>
            <person name="Guo C."/>
            <person name="Argimon S."/>
            <person name="Zhang W."/>
            <person name="Yang X."/>
            <person name="Jeffery I.B."/>
            <person name="Cooney J.C."/>
            <person name="Kagawa T.F."/>
            <person name="Liu W."/>
            <person name="Song Y."/>
            <person name="Salvetti E."/>
            <person name="Wrobel A."/>
            <person name="Rasinkangas P."/>
            <person name="Parkhill J."/>
            <person name="Rea M.C."/>
            <person name="O'Sullivan O."/>
            <person name="Ritari J."/>
            <person name="Douillard F.P."/>
            <person name="Paul Ross R."/>
            <person name="Yang R."/>
            <person name="Briner A.E."/>
            <person name="Felis G.E."/>
            <person name="de Vos W.M."/>
            <person name="Barrangou R."/>
            <person name="Klaenhammer T.R."/>
            <person name="Caufield P.W."/>
            <person name="Cui Y."/>
            <person name="Zhang H."/>
            <person name="O'Toole P.W."/>
        </authorList>
    </citation>
    <scope>NUCLEOTIDE SEQUENCE [LARGE SCALE GENOMIC DNA]</scope>
    <source>
        <strain evidence="6 7">DSM 17758</strain>
    </source>
</reference>
<dbReference type="Pfam" id="PF17924">
    <property type="entry name" value="TetR_C_19"/>
    <property type="match status" value="1"/>
</dbReference>
<dbReference type="InterPro" id="IPR001647">
    <property type="entry name" value="HTH_TetR"/>
</dbReference>
<dbReference type="PRINTS" id="PR00455">
    <property type="entry name" value="HTHTETR"/>
</dbReference>
<dbReference type="PANTHER" id="PTHR47506">
    <property type="entry name" value="TRANSCRIPTIONAL REGULATORY PROTEIN"/>
    <property type="match status" value="1"/>
</dbReference>
<keyword evidence="2 4" id="KW-0238">DNA-binding</keyword>
<feature type="domain" description="HTH tetR-type" evidence="5">
    <location>
        <begin position="11"/>
        <end position="71"/>
    </location>
</feature>
<accession>A0A0R1W585</accession>
<dbReference type="EMBL" id="AZFX01000010">
    <property type="protein sequence ID" value="KRM12929.1"/>
    <property type="molecule type" value="Genomic_DNA"/>
</dbReference>
<evidence type="ECO:0000256" key="2">
    <source>
        <dbReference type="ARBA" id="ARBA00023125"/>
    </source>
</evidence>
<name>A0A0R1W585_9LACO</name>
<evidence type="ECO:0000256" key="3">
    <source>
        <dbReference type="ARBA" id="ARBA00023163"/>
    </source>
</evidence>
<dbReference type="GO" id="GO:0003677">
    <property type="term" value="F:DNA binding"/>
    <property type="evidence" value="ECO:0007669"/>
    <property type="project" value="UniProtKB-UniRule"/>
</dbReference>
<organism evidence="6 7">
    <name type="scientific">Lapidilactobacillus concavus DSM 17758</name>
    <dbReference type="NCBI Taxonomy" id="1423735"/>
    <lineage>
        <taxon>Bacteria</taxon>
        <taxon>Bacillati</taxon>
        <taxon>Bacillota</taxon>
        <taxon>Bacilli</taxon>
        <taxon>Lactobacillales</taxon>
        <taxon>Lactobacillaceae</taxon>
        <taxon>Lapidilactobacillus</taxon>
    </lineage>
</organism>
<dbReference type="Gene3D" id="1.10.357.10">
    <property type="entry name" value="Tetracycline Repressor, domain 2"/>
    <property type="match status" value="1"/>
</dbReference>
<dbReference type="PANTHER" id="PTHR47506:SF6">
    <property type="entry name" value="HTH-TYPE TRANSCRIPTIONAL REPRESSOR NEMR"/>
    <property type="match status" value="1"/>
</dbReference>
<keyword evidence="3" id="KW-0804">Transcription</keyword>
<dbReference type="STRING" id="1423735.FC15_GL000129"/>
<dbReference type="PATRIC" id="fig|1423735.3.peg.131"/>
<dbReference type="Pfam" id="PF00440">
    <property type="entry name" value="TetR_N"/>
    <property type="match status" value="1"/>
</dbReference>
<feature type="DNA-binding region" description="H-T-H motif" evidence="4">
    <location>
        <begin position="34"/>
        <end position="53"/>
    </location>
</feature>
<evidence type="ECO:0000313" key="7">
    <source>
        <dbReference type="Proteomes" id="UP000051315"/>
    </source>
</evidence>
<dbReference type="SUPFAM" id="SSF46689">
    <property type="entry name" value="Homeodomain-like"/>
    <property type="match status" value="1"/>
</dbReference>